<dbReference type="OrthoDB" id="6687316at2"/>
<dbReference type="AlphaFoldDB" id="A0A1E7QYN5"/>
<keyword evidence="5" id="KW-1185">Reference proteome</keyword>
<gene>
    <name evidence="4" type="ORF">BJI46_05350</name>
</gene>
<keyword evidence="2" id="KW-0812">Transmembrane</keyword>
<dbReference type="RefSeq" id="WP_070070778.1">
    <property type="nucleotide sequence ID" value="NZ_MKKK01000067.1"/>
</dbReference>
<evidence type="ECO:0000256" key="1">
    <source>
        <dbReference type="SAM" id="MobiDB-lite"/>
    </source>
</evidence>
<evidence type="ECO:0000256" key="2">
    <source>
        <dbReference type="SAM" id="Phobius"/>
    </source>
</evidence>
<sequence>MLRNKIATILLAATLASTSALAFANPDDFDRGQQDYGYQNDRDAPPNHGPEGHPDSYDRNRAPQPHEDWKRGDRVPGEFRSKEHYVNDWRDRDLPQPPRGHRWLEVNGDYILVAVATGIITSILMGGR</sequence>
<feature type="region of interest" description="Disordered" evidence="1">
    <location>
        <begin position="25"/>
        <end position="99"/>
    </location>
</feature>
<accession>A0A1E7QYN5</accession>
<reference evidence="4 5" key="1">
    <citation type="submission" date="2016-09" db="EMBL/GenBank/DDBJ databases">
        <authorList>
            <person name="Capua I."/>
            <person name="De Benedictis P."/>
            <person name="Joannis T."/>
            <person name="Lombin L.H."/>
            <person name="Cattoli G."/>
        </authorList>
    </citation>
    <scope>NUCLEOTIDE SEQUENCE [LARGE SCALE GENOMIC DNA]</scope>
    <source>
        <strain evidence="4 5">ANC 4671</strain>
    </source>
</reference>
<evidence type="ECO:0000313" key="5">
    <source>
        <dbReference type="Proteomes" id="UP000185895"/>
    </source>
</evidence>
<organism evidence="4 5">
    <name type="scientific">Acinetobacter qingfengensis</name>
    <dbReference type="NCBI Taxonomy" id="1262585"/>
    <lineage>
        <taxon>Bacteria</taxon>
        <taxon>Pseudomonadati</taxon>
        <taxon>Pseudomonadota</taxon>
        <taxon>Gammaproteobacteria</taxon>
        <taxon>Moraxellales</taxon>
        <taxon>Moraxellaceae</taxon>
        <taxon>Acinetobacter</taxon>
    </lineage>
</organism>
<dbReference type="InterPro" id="IPR024572">
    <property type="entry name" value="RcnB"/>
</dbReference>
<keyword evidence="3" id="KW-0732">Signal</keyword>
<keyword evidence="2" id="KW-0472">Membrane</keyword>
<dbReference type="Pfam" id="PF11776">
    <property type="entry name" value="RcnB"/>
    <property type="match status" value="1"/>
</dbReference>
<feature type="signal peptide" evidence="3">
    <location>
        <begin position="1"/>
        <end position="22"/>
    </location>
</feature>
<feature type="transmembrane region" description="Helical" evidence="2">
    <location>
        <begin position="110"/>
        <end position="127"/>
    </location>
</feature>
<proteinExistence type="predicted"/>
<evidence type="ECO:0000313" key="4">
    <source>
        <dbReference type="EMBL" id="OEY92182.1"/>
    </source>
</evidence>
<feature type="compositionally biased region" description="Basic and acidic residues" evidence="1">
    <location>
        <begin position="40"/>
        <end position="94"/>
    </location>
</feature>
<dbReference type="EMBL" id="MKKK01000067">
    <property type="protein sequence ID" value="OEY92182.1"/>
    <property type="molecule type" value="Genomic_DNA"/>
</dbReference>
<feature type="chain" id="PRO_5043144539" description="RcnB family protein" evidence="3">
    <location>
        <begin position="23"/>
        <end position="128"/>
    </location>
</feature>
<keyword evidence="2" id="KW-1133">Transmembrane helix</keyword>
<evidence type="ECO:0008006" key="6">
    <source>
        <dbReference type="Google" id="ProtNLM"/>
    </source>
</evidence>
<dbReference type="Proteomes" id="UP000185895">
    <property type="component" value="Unassembled WGS sequence"/>
</dbReference>
<protein>
    <recommendedName>
        <fullName evidence="6">RcnB family protein</fullName>
    </recommendedName>
</protein>
<dbReference type="Gene3D" id="3.10.450.160">
    <property type="entry name" value="inner membrane protein cigr"/>
    <property type="match status" value="1"/>
</dbReference>
<dbReference type="STRING" id="1262585.BJI46_05350"/>
<evidence type="ECO:0000256" key="3">
    <source>
        <dbReference type="SAM" id="SignalP"/>
    </source>
</evidence>
<name>A0A1E7QYN5_9GAMM</name>
<comment type="caution">
    <text evidence="4">The sequence shown here is derived from an EMBL/GenBank/DDBJ whole genome shotgun (WGS) entry which is preliminary data.</text>
</comment>